<evidence type="ECO:0000256" key="2">
    <source>
        <dbReference type="SAM" id="SignalP"/>
    </source>
</evidence>
<evidence type="ECO:0000313" key="4">
    <source>
        <dbReference type="Proteomes" id="UP000254575"/>
    </source>
</evidence>
<dbReference type="Proteomes" id="UP000254575">
    <property type="component" value="Unassembled WGS sequence"/>
</dbReference>
<feature type="compositionally biased region" description="Basic and acidic residues" evidence="1">
    <location>
        <begin position="167"/>
        <end position="178"/>
    </location>
</feature>
<sequence length="233" mass="25475">MRRLVFLPILLSAVGLQAQTYYGNGYTIVEGLDGNSMDLNTPVYKTITATSIGSGLTQLLDGSGWTLAAESNADPAIWRLYNQPYPEYKRTLNPIPLGKALEYLSGDAWDLVVDPVNRLISYEVNQRYHTVLAPTLNTPSLYPTATETEFPATVFSLAGEISNATSKDTRSLKERRLDSSLSQVSSFSPGQSSSNKHSVHSVQAETITDQTSAQESFDMGIFLRNVQSKGGSR</sequence>
<feature type="compositionally biased region" description="Low complexity" evidence="1">
    <location>
        <begin position="179"/>
        <end position="194"/>
    </location>
</feature>
<dbReference type="AlphaFoldDB" id="A0A380MIP4"/>
<dbReference type="OrthoDB" id="8527469at2"/>
<dbReference type="RefSeq" id="WP_115217410.1">
    <property type="nucleotide sequence ID" value="NZ_UHIA01000002.1"/>
</dbReference>
<evidence type="ECO:0000256" key="1">
    <source>
        <dbReference type="SAM" id="MobiDB-lite"/>
    </source>
</evidence>
<keyword evidence="4" id="KW-1185">Reference proteome</keyword>
<feature type="chain" id="PRO_5016664720" evidence="2">
    <location>
        <begin position="19"/>
        <end position="233"/>
    </location>
</feature>
<gene>
    <name evidence="3" type="ORF">NCTC10717_00075</name>
</gene>
<proteinExistence type="predicted"/>
<keyword evidence="2" id="KW-0732">Signal</keyword>
<accession>A0A380MIP4</accession>
<organism evidence="3 4">
    <name type="scientific">Suttonella indologenes</name>
    <dbReference type="NCBI Taxonomy" id="13276"/>
    <lineage>
        <taxon>Bacteria</taxon>
        <taxon>Pseudomonadati</taxon>
        <taxon>Pseudomonadota</taxon>
        <taxon>Gammaproteobacteria</taxon>
        <taxon>Cardiobacteriales</taxon>
        <taxon>Cardiobacteriaceae</taxon>
        <taxon>Suttonella</taxon>
    </lineage>
</organism>
<feature type="signal peptide" evidence="2">
    <location>
        <begin position="1"/>
        <end position="18"/>
    </location>
</feature>
<protein>
    <submittedName>
        <fullName evidence="3">Integrating conjugative element protein PilL, PFGI-1 class</fullName>
    </submittedName>
</protein>
<feature type="region of interest" description="Disordered" evidence="1">
    <location>
        <begin position="166"/>
        <end position="205"/>
    </location>
</feature>
<reference evidence="3 4" key="1">
    <citation type="submission" date="2018-06" db="EMBL/GenBank/DDBJ databases">
        <authorList>
            <consortium name="Pathogen Informatics"/>
            <person name="Doyle S."/>
        </authorList>
    </citation>
    <scope>NUCLEOTIDE SEQUENCE [LARGE SCALE GENOMIC DNA]</scope>
    <source>
        <strain evidence="3 4">NCTC10717</strain>
    </source>
</reference>
<evidence type="ECO:0000313" key="3">
    <source>
        <dbReference type="EMBL" id="SUO90288.1"/>
    </source>
</evidence>
<name>A0A380MIP4_9GAMM</name>
<dbReference type="EMBL" id="UHIA01000002">
    <property type="protein sequence ID" value="SUO90288.1"/>
    <property type="molecule type" value="Genomic_DNA"/>
</dbReference>